<feature type="chain" id="PRO_5038037865" evidence="1">
    <location>
        <begin position="24"/>
        <end position="256"/>
    </location>
</feature>
<dbReference type="EMBL" id="JAEKLZ010000183">
    <property type="protein sequence ID" value="MBW8725740.1"/>
    <property type="molecule type" value="Genomic_DNA"/>
</dbReference>
<proteinExistence type="predicted"/>
<dbReference type="Proteomes" id="UP000700706">
    <property type="component" value="Unassembled WGS sequence"/>
</dbReference>
<sequence>MKMLIAALAAAALAGPLSSPVRAETKAVLCPEAYKMMQDDTLLGVMVEAAFDSNYSIAKDSDDGADCVWPVQRLSYDGFDLLVTARGRVGGMGAGEPARLSAYIMRADPSRPALDGPGLVTPVPDFAEVGTFGNPGDLAAVTFGGRDGFTARSVSVNQGYSFDDLDLFLFDQDRIVVADPLRLGGGNGGAMEDEKDIVQVDGRADLDTPTSGRITLTFDVSTKGRKRRETAVVRLDGTKWAVESGSLPKELGEIGQ</sequence>
<keyword evidence="1" id="KW-0732">Signal</keyword>
<feature type="signal peptide" evidence="1">
    <location>
        <begin position="1"/>
        <end position="23"/>
    </location>
</feature>
<protein>
    <submittedName>
        <fullName evidence="2">Uncharacterized protein</fullName>
    </submittedName>
</protein>
<gene>
    <name evidence="2" type="ORF">JF625_11375</name>
</gene>
<accession>A0A952FM72</accession>
<evidence type="ECO:0000313" key="3">
    <source>
        <dbReference type="Proteomes" id="UP000700706"/>
    </source>
</evidence>
<comment type="caution">
    <text evidence="2">The sequence shown here is derived from an EMBL/GenBank/DDBJ whole genome shotgun (WGS) entry which is preliminary data.</text>
</comment>
<reference evidence="2" key="1">
    <citation type="submission" date="2020-06" db="EMBL/GenBank/DDBJ databases">
        <title>Stable isotope informed genome-resolved metagenomics uncovers potential trophic interactions in rhizosphere soil.</title>
        <authorList>
            <person name="Starr E.P."/>
            <person name="Shi S."/>
            <person name="Blazewicz S.J."/>
            <person name="Koch B.J."/>
            <person name="Probst A.J."/>
            <person name="Hungate B.A."/>
            <person name="Pett-Ridge J."/>
            <person name="Firestone M.K."/>
            <person name="Banfield J.F."/>
        </authorList>
    </citation>
    <scope>NUCLEOTIDE SEQUENCE</scope>
    <source>
        <strain evidence="2">YM_69_17</strain>
    </source>
</reference>
<organism evidence="2 3">
    <name type="scientific">Inquilinus limosus</name>
    <dbReference type="NCBI Taxonomy" id="171674"/>
    <lineage>
        <taxon>Bacteria</taxon>
        <taxon>Pseudomonadati</taxon>
        <taxon>Pseudomonadota</taxon>
        <taxon>Alphaproteobacteria</taxon>
        <taxon>Rhodospirillales</taxon>
        <taxon>Rhodospirillaceae</taxon>
        <taxon>Inquilinus</taxon>
    </lineage>
</organism>
<name>A0A952FM72_9PROT</name>
<evidence type="ECO:0000256" key="1">
    <source>
        <dbReference type="SAM" id="SignalP"/>
    </source>
</evidence>
<dbReference type="AlphaFoldDB" id="A0A952FM72"/>
<evidence type="ECO:0000313" key="2">
    <source>
        <dbReference type="EMBL" id="MBW8725740.1"/>
    </source>
</evidence>